<dbReference type="RefSeq" id="WP_190190976.1">
    <property type="nucleotide sequence ID" value="NZ_BMVU01000013.1"/>
</dbReference>
<gene>
    <name evidence="5" type="ORF">GCM10010358_32870</name>
</gene>
<dbReference type="SUPFAM" id="SSF53822">
    <property type="entry name" value="Periplasmic binding protein-like I"/>
    <property type="match status" value="1"/>
</dbReference>
<evidence type="ECO:0000256" key="2">
    <source>
        <dbReference type="ARBA" id="ARBA00022729"/>
    </source>
</evidence>
<dbReference type="NCBIfam" id="NF040907">
    <property type="entry name" value="ChvE"/>
    <property type="match status" value="1"/>
</dbReference>
<dbReference type="AlphaFoldDB" id="A0A918NKQ7"/>
<dbReference type="InterPro" id="IPR049784">
    <property type="entry name" value="ChvE-like"/>
</dbReference>
<feature type="domain" description="Periplasmic binding protein" evidence="4">
    <location>
        <begin position="39"/>
        <end position="318"/>
    </location>
</feature>
<dbReference type="PROSITE" id="PS51257">
    <property type="entry name" value="PROKAR_LIPOPROTEIN"/>
    <property type="match status" value="1"/>
</dbReference>
<evidence type="ECO:0000313" key="6">
    <source>
        <dbReference type="Proteomes" id="UP000619244"/>
    </source>
</evidence>
<dbReference type="PANTHER" id="PTHR30036:SF1">
    <property type="entry name" value="D-XYLOSE-BINDING PERIPLASMIC PROTEIN"/>
    <property type="match status" value="1"/>
</dbReference>
<comment type="subcellular location">
    <subcellularLocation>
        <location evidence="1">Cell envelope</location>
    </subcellularLocation>
</comment>
<sequence>MTIRARTTVAAALSALVSLSLASCGTSTGAGGGAKGATVGLAMPTKVSQRWIDDGNNMVDELKQFGFGATLKYADNKPETQVAQVEEMIDEGVDALVIAAVDGHSLTGVLKKAAGAHIPVIAYDRLILGTPHVDYYTSFDNEMVGALQANYLAEEIGLINGTEQGPFTVELFAGSADDNNTRYFWKGAMDVLRPHIQNKELVVRSGQTALDDVTTLRWDGDAAERRMDDILDEHYSTGRVDAVLSPYDGMSLGIIKALKAHGYGGDGKPLPLITGQDAEVPSVRSIIAGEQTQTVYKDTRQLALVTSYMVNAVIRDKKPVTNDGTTYDNGEKVVPAYLLDPVSVDRSNYREELVDSGYIDQSDLD</sequence>
<dbReference type="GO" id="GO:0030288">
    <property type="term" value="C:outer membrane-bounded periplasmic space"/>
    <property type="evidence" value="ECO:0007669"/>
    <property type="project" value="TreeGrafter"/>
</dbReference>
<dbReference type="Proteomes" id="UP000619244">
    <property type="component" value="Unassembled WGS sequence"/>
</dbReference>
<reference evidence="5" key="2">
    <citation type="submission" date="2020-09" db="EMBL/GenBank/DDBJ databases">
        <authorList>
            <person name="Sun Q."/>
            <person name="Ohkuma M."/>
        </authorList>
    </citation>
    <scope>NUCLEOTIDE SEQUENCE</scope>
    <source>
        <strain evidence="5">JCM 4790</strain>
    </source>
</reference>
<dbReference type="Gene3D" id="3.40.50.2300">
    <property type="match status" value="2"/>
</dbReference>
<feature type="chain" id="PRO_5038468066" evidence="3">
    <location>
        <begin position="23"/>
        <end position="365"/>
    </location>
</feature>
<dbReference type="InterPro" id="IPR028082">
    <property type="entry name" value="Peripla_BP_I"/>
</dbReference>
<evidence type="ECO:0000256" key="3">
    <source>
        <dbReference type="SAM" id="SignalP"/>
    </source>
</evidence>
<organism evidence="5 6">
    <name type="scientific">Streptomyces minutiscleroticus</name>
    <dbReference type="NCBI Taxonomy" id="68238"/>
    <lineage>
        <taxon>Bacteria</taxon>
        <taxon>Bacillati</taxon>
        <taxon>Actinomycetota</taxon>
        <taxon>Actinomycetes</taxon>
        <taxon>Kitasatosporales</taxon>
        <taxon>Streptomycetaceae</taxon>
        <taxon>Streptomyces</taxon>
    </lineage>
</organism>
<dbReference type="GO" id="GO:0030246">
    <property type="term" value="F:carbohydrate binding"/>
    <property type="evidence" value="ECO:0007669"/>
    <property type="project" value="TreeGrafter"/>
</dbReference>
<accession>A0A918NKQ7</accession>
<name>A0A918NKQ7_9ACTN</name>
<evidence type="ECO:0000256" key="1">
    <source>
        <dbReference type="ARBA" id="ARBA00004196"/>
    </source>
</evidence>
<dbReference type="InterPro" id="IPR025997">
    <property type="entry name" value="SBP_2_dom"/>
</dbReference>
<dbReference type="InterPro" id="IPR050555">
    <property type="entry name" value="Bact_Solute-Bind_Prot2"/>
</dbReference>
<keyword evidence="2 3" id="KW-0732">Signal</keyword>
<reference evidence="5" key="1">
    <citation type="journal article" date="2014" name="Int. J. Syst. Evol. Microbiol.">
        <title>Complete genome sequence of Corynebacterium casei LMG S-19264T (=DSM 44701T), isolated from a smear-ripened cheese.</title>
        <authorList>
            <consortium name="US DOE Joint Genome Institute (JGI-PGF)"/>
            <person name="Walter F."/>
            <person name="Albersmeier A."/>
            <person name="Kalinowski J."/>
            <person name="Ruckert C."/>
        </authorList>
    </citation>
    <scope>NUCLEOTIDE SEQUENCE</scope>
    <source>
        <strain evidence="5">JCM 4790</strain>
    </source>
</reference>
<dbReference type="CDD" id="cd19994">
    <property type="entry name" value="PBP1_ChvE"/>
    <property type="match status" value="1"/>
</dbReference>
<dbReference type="PANTHER" id="PTHR30036">
    <property type="entry name" value="D-XYLOSE-BINDING PERIPLASMIC PROTEIN"/>
    <property type="match status" value="1"/>
</dbReference>
<feature type="signal peptide" evidence="3">
    <location>
        <begin position="1"/>
        <end position="22"/>
    </location>
</feature>
<proteinExistence type="predicted"/>
<dbReference type="EMBL" id="BMVU01000013">
    <property type="protein sequence ID" value="GGX75934.1"/>
    <property type="molecule type" value="Genomic_DNA"/>
</dbReference>
<protein>
    <submittedName>
        <fullName evidence="5">Sugar ABC transporter substrate-binding protein</fullName>
    </submittedName>
</protein>
<keyword evidence="6" id="KW-1185">Reference proteome</keyword>
<evidence type="ECO:0000313" key="5">
    <source>
        <dbReference type="EMBL" id="GGX75934.1"/>
    </source>
</evidence>
<evidence type="ECO:0000259" key="4">
    <source>
        <dbReference type="Pfam" id="PF13407"/>
    </source>
</evidence>
<comment type="caution">
    <text evidence="5">The sequence shown here is derived from an EMBL/GenBank/DDBJ whole genome shotgun (WGS) entry which is preliminary data.</text>
</comment>
<dbReference type="Pfam" id="PF13407">
    <property type="entry name" value="Peripla_BP_4"/>
    <property type="match status" value="1"/>
</dbReference>